<sequence>MQIALRDQLTDKSISYTHSNTLGDECEIPYDNDNHVSCKYVALALPIRAFISTSNPSLFTNDAAQICKGFYIFHVFSVNCDWIDVYCVVLENHTSYKILMSIESTV</sequence>
<dbReference type="EMBL" id="UZAK01034839">
    <property type="protein sequence ID" value="VDP47278.1"/>
    <property type="molecule type" value="Genomic_DNA"/>
</dbReference>
<reference evidence="1 2" key="2">
    <citation type="submission" date="2018-11" db="EMBL/GenBank/DDBJ databases">
        <authorList>
            <consortium name="Pathogen Informatics"/>
        </authorList>
    </citation>
    <scope>NUCLEOTIDE SEQUENCE [LARGE SCALE GENOMIC DNA]</scope>
    <source>
        <strain evidence="1">Dakar</strain>
        <strain evidence="2">Dakar, Senegal</strain>
    </source>
</reference>
<organism evidence="3">
    <name type="scientific">Schistosoma curassoni</name>
    <dbReference type="NCBI Taxonomy" id="6186"/>
    <lineage>
        <taxon>Eukaryota</taxon>
        <taxon>Metazoa</taxon>
        <taxon>Spiralia</taxon>
        <taxon>Lophotrochozoa</taxon>
        <taxon>Platyhelminthes</taxon>
        <taxon>Trematoda</taxon>
        <taxon>Digenea</taxon>
        <taxon>Strigeidida</taxon>
        <taxon>Schistosomatoidea</taxon>
        <taxon>Schistosomatidae</taxon>
        <taxon>Schistosoma</taxon>
    </lineage>
</organism>
<evidence type="ECO:0000313" key="1">
    <source>
        <dbReference type="EMBL" id="VDP47278.1"/>
    </source>
</evidence>
<dbReference type="Proteomes" id="UP000279833">
    <property type="component" value="Unassembled WGS sequence"/>
</dbReference>
<gene>
    <name evidence="1" type="ORF">SCUD_LOCUS12075</name>
</gene>
<protein>
    <submittedName>
        <fullName evidence="3">Amine oxidase domain-containing protein</fullName>
    </submittedName>
</protein>
<dbReference type="WBParaSite" id="SCUD_0001207501-mRNA-1">
    <property type="protein sequence ID" value="SCUD_0001207501-mRNA-1"/>
    <property type="gene ID" value="SCUD_0001207501"/>
</dbReference>
<keyword evidence="2" id="KW-1185">Reference proteome</keyword>
<evidence type="ECO:0000313" key="2">
    <source>
        <dbReference type="Proteomes" id="UP000279833"/>
    </source>
</evidence>
<evidence type="ECO:0000313" key="3">
    <source>
        <dbReference type="WBParaSite" id="SCUD_0001207501-mRNA-1"/>
    </source>
</evidence>
<dbReference type="AlphaFoldDB" id="A0A183KAN9"/>
<reference evidence="3" key="1">
    <citation type="submission" date="2016-06" db="UniProtKB">
        <authorList>
            <consortium name="WormBaseParasite"/>
        </authorList>
    </citation>
    <scope>IDENTIFICATION</scope>
</reference>
<name>A0A183KAN9_9TREM</name>
<proteinExistence type="predicted"/>
<accession>A0A183KAN9</accession>